<evidence type="ECO:0000313" key="1">
    <source>
        <dbReference type="EMBL" id="OLQ03033.1"/>
    </source>
</evidence>
<keyword evidence="2" id="KW-1185">Reference proteome</keyword>
<organism evidence="1 2">
    <name type="scientific">Symbiodinium microadriaticum</name>
    <name type="common">Dinoflagellate</name>
    <name type="synonym">Zooxanthella microadriatica</name>
    <dbReference type="NCBI Taxonomy" id="2951"/>
    <lineage>
        <taxon>Eukaryota</taxon>
        <taxon>Sar</taxon>
        <taxon>Alveolata</taxon>
        <taxon>Dinophyceae</taxon>
        <taxon>Suessiales</taxon>
        <taxon>Symbiodiniaceae</taxon>
        <taxon>Symbiodinium</taxon>
    </lineage>
</organism>
<gene>
    <name evidence="1" type="ORF">AK812_SmicGene14048</name>
</gene>
<dbReference type="OrthoDB" id="10294605at2759"/>
<evidence type="ECO:0000313" key="2">
    <source>
        <dbReference type="Proteomes" id="UP000186817"/>
    </source>
</evidence>
<sequence>MTLRGLVEYFVAPQLQCLSAGHDDRKDEFQVADETSLTIPAVSHQSEPRPSARALAVESELLRHIGLHPFAETTPREAAQLLLQSSLEFRLSLLEIEPLVLPPWIMDAAFPSREMFFASLSLESCFQQWPPNGEDFDKTISNDDADFFFGEFGKTSACHSGPPLFRHPDLGCSQSCRWAELLNGVVVARLMSSDLSGLCLDRRMVPERLRITQVLLSAIRLVPWSTKHAWIFPDWHQHRMCFLSWAGKELGFGSFLWAERVLPFLPVEPYYPDDI</sequence>
<accession>A0A1Q9E6I9</accession>
<dbReference type="AlphaFoldDB" id="A0A1Q9E6I9"/>
<name>A0A1Q9E6I9_SYMMI</name>
<reference evidence="1 2" key="1">
    <citation type="submission" date="2016-02" db="EMBL/GenBank/DDBJ databases">
        <title>Genome analysis of coral dinoflagellate symbionts highlights evolutionary adaptations to a symbiotic lifestyle.</title>
        <authorList>
            <person name="Aranda M."/>
            <person name="Li Y."/>
            <person name="Liew Y.J."/>
            <person name="Baumgarten S."/>
            <person name="Simakov O."/>
            <person name="Wilson M."/>
            <person name="Piel J."/>
            <person name="Ashoor H."/>
            <person name="Bougouffa S."/>
            <person name="Bajic V.B."/>
            <person name="Ryu T."/>
            <person name="Ravasi T."/>
            <person name="Bayer T."/>
            <person name="Micklem G."/>
            <person name="Kim H."/>
            <person name="Bhak J."/>
            <person name="Lajeunesse T.C."/>
            <person name="Voolstra C.R."/>
        </authorList>
    </citation>
    <scope>NUCLEOTIDE SEQUENCE [LARGE SCALE GENOMIC DNA]</scope>
    <source>
        <strain evidence="1 2">CCMP2467</strain>
    </source>
</reference>
<dbReference type="EMBL" id="LSRX01000248">
    <property type="protein sequence ID" value="OLQ03033.1"/>
    <property type="molecule type" value="Genomic_DNA"/>
</dbReference>
<protein>
    <submittedName>
        <fullName evidence="1">Uncharacterized protein</fullName>
    </submittedName>
</protein>
<comment type="caution">
    <text evidence="1">The sequence shown here is derived from an EMBL/GenBank/DDBJ whole genome shotgun (WGS) entry which is preliminary data.</text>
</comment>
<proteinExistence type="predicted"/>
<dbReference type="Proteomes" id="UP000186817">
    <property type="component" value="Unassembled WGS sequence"/>
</dbReference>